<proteinExistence type="predicted"/>
<dbReference type="Pfam" id="PF13921">
    <property type="entry name" value="Myb_DNA-bind_6"/>
    <property type="match status" value="1"/>
</dbReference>
<dbReference type="CDD" id="cd00167">
    <property type="entry name" value="SANT"/>
    <property type="match status" value="3"/>
</dbReference>
<keyword evidence="1" id="KW-0677">Repeat</keyword>
<evidence type="ECO:0000256" key="3">
    <source>
        <dbReference type="ARBA" id="ARBA00023125"/>
    </source>
</evidence>
<accession>A0A835YK87</accession>
<keyword evidence="5" id="KW-0539">Nucleus</keyword>
<feature type="domain" description="Myb-like" evidence="6">
    <location>
        <begin position="14"/>
        <end position="65"/>
    </location>
</feature>
<name>A0A835YK87_9STRA</name>
<feature type="non-terminal residue" evidence="8">
    <location>
        <position position="1"/>
    </location>
</feature>
<keyword evidence="4" id="KW-0804">Transcription</keyword>
<dbReference type="InterPro" id="IPR017930">
    <property type="entry name" value="Myb_dom"/>
</dbReference>
<dbReference type="SMART" id="SM00717">
    <property type="entry name" value="SANT"/>
    <property type="match status" value="3"/>
</dbReference>
<feature type="domain" description="HTH myb-type" evidence="7">
    <location>
        <begin position="66"/>
        <end position="120"/>
    </location>
</feature>
<dbReference type="PROSITE" id="PS51294">
    <property type="entry name" value="HTH_MYB"/>
    <property type="match status" value="3"/>
</dbReference>
<dbReference type="InterPro" id="IPR001005">
    <property type="entry name" value="SANT/Myb"/>
</dbReference>
<dbReference type="GO" id="GO:0000978">
    <property type="term" value="F:RNA polymerase II cis-regulatory region sequence-specific DNA binding"/>
    <property type="evidence" value="ECO:0007669"/>
    <property type="project" value="TreeGrafter"/>
</dbReference>
<feature type="domain" description="Myb-like" evidence="6">
    <location>
        <begin position="117"/>
        <end position="167"/>
    </location>
</feature>
<keyword evidence="3 8" id="KW-0238">DNA-binding</keyword>
<keyword evidence="8" id="KW-0371">Homeobox</keyword>
<dbReference type="PANTHER" id="PTHR46621">
    <property type="entry name" value="SNRNA-ACTIVATING PROTEIN COMPLEX SUBUNIT 4"/>
    <property type="match status" value="1"/>
</dbReference>
<evidence type="ECO:0000313" key="8">
    <source>
        <dbReference type="EMBL" id="KAG5176008.1"/>
    </source>
</evidence>
<feature type="domain" description="Myb-like" evidence="6">
    <location>
        <begin position="66"/>
        <end position="116"/>
    </location>
</feature>
<dbReference type="Proteomes" id="UP000664859">
    <property type="component" value="Unassembled WGS sequence"/>
</dbReference>
<dbReference type="InterPro" id="IPR009057">
    <property type="entry name" value="Homeodomain-like_sf"/>
</dbReference>
<dbReference type="AlphaFoldDB" id="A0A835YK87"/>
<sequence>MQCNAAAAGVKLASSRAPAQRWSPEEDGRLTRAVETFDEKNWRRISAVVGTKKAVQCMQRWRRSLRPDLKKGRWTHEEDALLIELITQGRKTWPELSNRITGRSAKQCRERWTHHLDPAVNKDVFAPEEDWLIISTQAAVGNRWSHIAAMLPGRTENAVKVRWKTCHR</sequence>
<protein>
    <submittedName>
        <fullName evidence="8">Homeodomain-like protein</fullName>
    </submittedName>
</protein>
<evidence type="ECO:0000256" key="1">
    <source>
        <dbReference type="ARBA" id="ARBA00022737"/>
    </source>
</evidence>
<keyword evidence="9" id="KW-1185">Reference proteome</keyword>
<dbReference type="Gene3D" id="1.10.10.60">
    <property type="entry name" value="Homeodomain-like"/>
    <property type="match status" value="3"/>
</dbReference>
<dbReference type="GO" id="GO:0042795">
    <property type="term" value="P:snRNA transcription by RNA polymerase II"/>
    <property type="evidence" value="ECO:0007669"/>
    <property type="project" value="TreeGrafter"/>
</dbReference>
<dbReference type="GO" id="GO:0001006">
    <property type="term" value="F:RNA polymerase III type 3 promoter sequence-specific DNA binding"/>
    <property type="evidence" value="ECO:0007669"/>
    <property type="project" value="TreeGrafter"/>
</dbReference>
<dbReference type="PROSITE" id="PS50090">
    <property type="entry name" value="MYB_LIKE"/>
    <property type="match status" value="3"/>
</dbReference>
<dbReference type="EMBL" id="JAFCMP010000542">
    <property type="protein sequence ID" value="KAG5176008.1"/>
    <property type="molecule type" value="Genomic_DNA"/>
</dbReference>
<evidence type="ECO:0000313" key="9">
    <source>
        <dbReference type="Proteomes" id="UP000664859"/>
    </source>
</evidence>
<dbReference type="OrthoDB" id="2143914at2759"/>
<evidence type="ECO:0000256" key="2">
    <source>
        <dbReference type="ARBA" id="ARBA00023015"/>
    </source>
</evidence>
<feature type="domain" description="HTH myb-type" evidence="7">
    <location>
        <begin position="121"/>
        <end position="168"/>
    </location>
</feature>
<dbReference type="GO" id="GO:0042796">
    <property type="term" value="P:snRNA transcription by RNA polymerase III"/>
    <property type="evidence" value="ECO:0007669"/>
    <property type="project" value="TreeGrafter"/>
</dbReference>
<comment type="caution">
    <text evidence="8">The sequence shown here is derived from an EMBL/GenBank/DDBJ whole genome shotgun (WGS) entry which is preliminary data.</text>
</comment>
<dbReference type="SUPFAM" id="SSF46689">
    <property type="entry name" value="Homeodomain-like"/>
    <property type="match status" value="2"/>
</dbReference>
<evidence type="ECO:0000259" key="6">
    <source>
        <dbReference type="PROSITE" id="PS50090"/>
    </source>
</evidence>
<keyword evidence="2" id="KW-0805">Transcription regulation</keyword>
<dbReference type="PANTHER" id="PTHR46621:SF1">
    <property type="entry name" value="SNRNA-ACTIVATING PROTEIN COMPLEX SUBUNIT 4"/>
    <property type="match status" value="1"/>
</dbReference>
<dbReference type="GO" id="GO:0019185">
    <property type="term" value="C:snRNA-activating protein complex"/>
    <property type="evidence" value="ECO:0007669"/>
    <property type="project" value="TreeGrafter"/>
</dbReference>
<organism evidence="8 9">
    <name type="scientific">Tribonema minus</name>
    <dbReference type="NCBI Taxonomy" id="303371"/>
    <lineage>
        <taxon>Eukaryota</taxon>
        <taxon>Sar</taxon>
        <taxon>Stramenopiles</taxon>
        <taxon>Ochrophyta</taxon>
        <taxon>PX clade</taxon>
        <taxon>Xanthophyceae</taxon>
        <taxon>Tribonematales</taxon>
        <taxon>Tribonemataceae</taxon>
        <taxon>Tribonema</taxon>
    </lineage>
</organism>
<dbReference type="Pfam" id="PF00249">
    <property type="entry name" value="Myb_DNA-binding"/>
    <property type="match status" value="1"/>
</dbReference>
<gene>
    <name evidence="8" type="ORF">JKP88DRAFT_171771</name>
</gene>
<evidence type="ECO:0000256" key="4">
    <source>
        <dbReference type="ARBA" id="ARBA00023163"/>
    </source>
</evidence>
<dbReference type="InterPro" id="IPR051575">
    <property type="entry name" value="Myb-like_DNA-bd"/>
</dbReference>
<feature type="domain" description="HTH myb-type" evidence="7">
    <location>
        <begin position="20"/>
        <end position="65"/>
    </location>
</feature>
<dbReference type="FunFam" id="1.10.10.60:FF:000010">
    <property type="entry name" value="Transcriptional activator Myb isoform A"/>
    <property type="match status" value="1"/>
</dbReference>
<evidence type="ECO:0000259" key="7">
    <source>
        <dbReference type="PROSITE" id="PS51294"/>
    </source>
</evidence>
<reference evidence="8" key="1">
    <citation type="submission" date="2021-02" db="EMBL/GenBank/DDBJ databases">
        <title>First Annotated Genome of the Yellow-green Alga Tribonema minus.</title>
        <authorList>
            <person name="Mahan K.M."/>
        </authorList>
    </citation>
    <scope>NUCLEOTIDE SEQUENCE</scope>
    <source>
        <strain evidence="8">UTEX B ZZ1240</strain>
    </source>
</reference>
<evidence type="ECO:0000256" key="5">
    <source>
        <dbReference type="ARBA" id="ARBA00023242"/>
    </source>
</evidence>